<organism evidence="5 6">
    <name type="scientific">Cerina litoralis</name>
    <dbReference type="NCBI Taxonomy" id="2874477"/>
    <lineage>
        <taxon>Bacteria</taxon>
        <taxon>Pseudomonadati</taxon>
        <taxon>Bacteroidota</taxon>
        <taxon>Flavobacteriia</taxon>
        <taxon>Flavobacteriales</taxon>
        <taxon>Flavobacteriaceae</taxon>
        <taxon>Cerina</taxon>
    </lineage>
</organism>
<keyword evidence="6" id="KW-1185">Reference proteome</keyword>
<dbReference type="GO" id="GO:0009055">
    <property type="term" value="F:electron transfer activity"/>
    <property type="evidence" value="ECO:0007669"/>
    <property type="project" value="InterPro"/>
</dbReference>
<evidence type="ECO:0000256" key="2">
    <source>
        <dbReference type="ARBA" id="ARBA00023004"/>
    </source>
</evidence>
<name>A0AAE3JRN3_9FLAO</name>
<dbReference type="Pfam" id="PF07635">
    <property type="entry name" value="PSCyt1"/>
    <property type="match status" value="1"/>
</dbReference>
<evidence type="ECO:0000313" key="5">
    <source>
        <dbReference type="EMBL" id="MCG2459812.1"/>
    </source>
</evidence>
<dbReference type="RefSeq" id="WP_317900958.1">
    <property type="nucleotide sequence ID" value="NZ_JAIRBC010000004.1"/>
</dbReference>
<dbReference type="PANTHER" id="PTHR35889:SF3">
    <property type="entry name" value="F-BOX DOMAIN-CONTAINING PROTEIN"/>
    <property type="match status" value="1"/>
</dbReference>
<proteinExistence type="predicted"/>
<dbReference type="InterPro" id="IPR011444">
    <property type="entry name" value="DUF1549"/>
</dbReference>
<keyword evidence="1 3" id="KW-0479">Metal-binding</keyword>
<dbReference type="PANTHER" id="PTHR35889">
    <property type="entry name" value="CYCLOINULO-OLIGOSACCHARIDE FRUCTANOTRANSFERASE-RELATED"/>
    <property type="match status" value="1"/>
</dbReference>
<dbReference type="PROSITE" id="PS51007">
    <property type="entry name" value="CYTC"/>
    <property type="match status" value="1"/>
</dbReference>
<gene>
    <name evidence="5" type="ORF">K8352_03555</name>
</gene>
<comment type="caution">
    <text evidence="5">The sequence shown here is derived from an EMBL/GenBank/DDBJ whole genome shotgun (WGS) entry which is preliminary data.</text>
</comment>
<dbReference type="GO" id="GO:0020037">
    <property type="term" value="F:heme binding"/>
    <property type="evidence" value="ECO:0007669"/>
    <property type="project" value="InterPro"/>
</dbReference>
<dbReference type="AlphaFoldDB" id="A0AAE3JRN3"/>
<protein>
    <submittedName>
        <fullName evidence="5">DUF1553 domain-containing protein</fullName>
    </submittedName>
</protein>
<keyword evidence="2 3" id="KW-0408">Iron</keyword>
<evidence type="ECO:0000256" key="1">
    <source>
        <dbReference type="ARBA" id="ARBA00022723"/>
    </source>
</evidence>
<evidence type="ECO:0000256" key="3">
    <source>
        <dbReference type="PROSITE-ProRule" id="PRU00433"/>
    </source>
</evidence>
<dbReference type="InterPro" id="IPR009056">
    <property type="entry name" value="Cyt_c-like_dom"/>
</dbReference>
<sequence>MKKKIFAGVISVSAIALIAVLWNSLQSHKKVDFSTQIKPILNSKCITCHGGVKQNSGFSLLFREDALAENKSGKPAIIPGDATNSELIVRIKEEDPELRMPYEKPKLSKEEIDLLTQWINEGAEWGGHWAYTLPDKVAVPSVASKAGFSVDETSAFVQNNIDHFILARLESEELHPSPPAELNVIARRLAFDLTGLPPDQNIFDAFTKGQMSYENMVDTLLASPAYGEKWTSWWLDLARYADTKGYEKDQGRTMWQYRDWVIKAFNQDMPYDQFTVEQLAGDLLPDPSADQLIATAFHRNTMNNDEGGTEDEEFRVATVIDRTNTTFEVWESTTMGCVQCHSHPYDPFRHDDYYKLMSFFNNSRDEDTPSEDPNLRFYNKEQQEKANSVNRWLLDHGSEELARKYTDFMTFMEPKYQAHNCTEFVNGELADTKWLALWDDGSCTLKNVNTQGAGFMYMNYRANIDGTKMTIRKNNANGEILAEFTIDKTKTTIRKIPFKKIDGTIDLYFEANNDRIPKQTSTSFITWIAFLEDMPGSDQRGYETINTAFLDLLNTPTPQLPIMVENKDYMARTTQVFERGNWLAKGDTVQPSTPPVLNSWDSKWPKNRYGLSQWIVSKENPLTARTLVNRVWDQLFGRGIVATVEDMGTQSEPPTHPELLDWLALRFMNEDHWSIKALVKDIVMSGTYRQSSKNSPELYQRDPQNQMYARGPRLRLTAEQIRDQALAVSGLLSPKMYGPGVMPPQPDGIWQSVYSNEKWTESKGDDKYRRAVYTYLKRTSPYPSFITFDAGSREVCTVRRTVTNTPLQALVTLNDPVYLEAAYHLAKSMEGLEVGDGISKGYEKATYSKINPEKLKALKELYHKSLAEFKSEENLGQNFLGLGEKSSPELAAFTVVASAIMNLDEFLSKA</sequence>
<evidence type="ECO:0000259" key="4">
    <source>
        <dbReference type="PROSITE" id="PS51007"/>
    </source>
</evidence>
<dbReference type="InterPro" id="IPR011429">
    <property type="entry name" value="Cyt_c_Planctomycete-type"/>
</dbReference>
<dbReference type="Pfam" id="PF07587">
    <property type="entry name" value="PSD1"/>
    <property type="match status" value="1"/>
</dbReference>
<dbReference type="Proteomes" id="UP001200642">
    <property type="component" value="Unassembled WGS sequence"/>
</dbReference>
<accession>A0AAE3JRN3</accession>
<feature type="domain" description="Cytochrome c" evidence="4">
    <location>
        <begin position="32"/>
        <end position="123"/>
    </location>
</feature>
<dbReference type="EMBL" id="JAIRBC010000004">
    <property type="protein sequence ID" value="MCG2459812.1"/>
    <property type="molecule type" value="Genomic_DNA"/>
</dbReference>
<keyword evidence="3" id="KW-0349">Heme</keyword>
<dbReference type="GO" id="GO:0046872">
    <property type="term" value="F:metal ion binding"/>
    <property type="evidence" value="ECO:0007669"/>
    <property type="project" value="UniProtKB-KW"/>
</dbReference>
<evidence type="ECO:0000313" key="6">
    <source>
        <dbReference type="Proteomes" id="UP001200642"/>
    </source>
</evidence>
<dbReference type="Pfam" id="PF07583">
    <property type="entry name" value="PSCyt2"/>
    <property type="match status" value="1"/>
</dbReference>
<reference evidence="5" key="1">
    <citation type="submission" date="2023-02" db="EMBL/GenBank/DDBJ databases">
        <title>Genome of Flavobacteriaceae gen. nov. sp. strain F89.</title>
        <authorList>
            <person name="Wang Y."/>
        </authorList>
    </citation>
    <scope>NUCLEOTIDE SEQUENCE</scope>
    <source>
        <strain evidence="5">F89</strain>
    </source>
</reference>
<dbReference type="InterPro" id="IPR022655">
    <property type="entry name" value="DUF1553"/>
</dbReference>